<evidence type="ECO:0000313" key="10">
    <source>
        <dbReference type="RefSeq" id="XP_014662458.1"/>
    </source>
</evidence>
<evidence type="ECO:0000256" key="5">
    <source>
        <dbReference type="ARBA" id="ARBA00023136"/>
    </source>
</evidence>
<name>A0ABM1DR86_PRICU</name>
<protein>
    <submittedName>
        <fullName evidence="9 10">Solute carrier family 13 member 5-like isoform X1</fullName>
    </submittedName>
</protein>
<evidence type="ECO:0000256" key="3">
    <source>
        <dbReference type="ARBA" id="ARBA00022692"/>
    </source>
</evidence>
<dbReference type="RefSeq" id="XP_014662457.1">
    <property type="nucleotide sequence ID" value="XM_014806971.1"/>
</dbReference>
<feature type="region of interest" description="Disordered" evidence="6">
    <location>
        <begin position="42"/>
        <end position="70"/>
    </location>
</feature>
<evidence type="ECO:0000256" key="1">
    <source>
        <dbReference type="ARBA" id="ARBA00004141"/>
    </source>
</evidence>
<reference evidence="9 10" key="1">
    <citation type="submission" date="2025-05" db="UniProtKB">
        <authorList>
            <consortium name="RefSeq"/>
        </authorList>
    </citation>
    <scope>IDENTIFICATION</scope>
</reference>
<dbReference type="RefSeq" id="XP_014662458.1">
    <property type="nucleotide sequence ID" value="XM_014806972.1"/>
</dbReference>
<organism evidence="8 9">
    <name type="scientific">Priapulus caudatus</name>
    <name type="common">Priapulid worm</name>
    <dbReference type="NCBI Taxonomy" id="37621"/>
    <lineage>
        <taxon>Eukaryota</taxon>
        <taxon>Metazoa</taxon>
        <taxon>Ecdysozoa</taxon>
        <taxon>Scalidophora</taxon>
        <taxon>Priapulida</taxon>
        <taxon>Priapulimorpha</taxon>
        <taxon>Priapulimorphida</taxon>
        <taxon>Priapulidae</taxon>
        <taxon>Priapulus</taxon>
    </lineage>
</organism>
<feature type="region of interest" description="Disordered" evidence="6">
    <location>
        <begin position="97"/>
        <end position="117"/>
    </location>
</feature>
<comment type="subcellular location">
    <subcellularLocation>
        <location evidence="1">Membrane</location>
        <topology evidence="1">Multi-pass membrane protein</topology>
    </subcellularLocation>
</comment>
<feature type="transmembrane region" description="Helical" evidence="7">
    <location>
        <begin position="353"/>
        <end position="372"/>
    </location>
</feature>
<evidence type="ECO:0000256" key="2">
    <source>
        <dbReference type="ARBA" id="ARBA00006772"/>
    </source>
</evidence>
<feature type="transmembrane region" description="Helical" evidence="7">
    <location>
        <begin position="486"/>
        <end position="506"/>
    </location>
</feature>
<keyword evidence="8" id="KW-1185">Reference proteome</keyword>
<dbReference type="GeneID" id="106805401"/>
<dbReference type="Proteomes" id="UP000695022">
    <property type="component" value="Unplaced"/>
</dbReference>
<gene>
    <name evidence="9 10" type="primary">LOC106805401</name>
</gene>
<dbReference type="Pfam" id="PF00939">
    <property type="entry name" value="Na_sulph_symp"/>
    <property type="match status" value="1"/>
</dbReference>
<sequence>MPGRVSLDLEESPWADSRVNTTFTSSSDHRRWNYVVSIENPVYEEQQQQQDGPPSLPHQPSVEFQQTTTEHHVEELEAEFGGEEEDANLEDIEHVAQETEEEVRKRRNVKGNEQEDGQEMTEFNHVACQHSDSSSYSGSLEEMDAMIKPEAPLAPVENGSVAMDVEDSQPRSRANTRTSYRKRLPSMKSIMTLDFASIEKDEEDRILTKGMLLSIAYGAATGGTATLTGTPPNLVLSGLLETYYGSDAGVNFATWFVYSAPGALVMLLITWLWLQFVFLGWRTLFGCCIKGRNTSDATVERVIRDQYRRLGPMSFAEVEVMVCFFFVVFLWFTRDPKFTSGWSKLFDYGTGTMVSDATAALIVAFLLFTLPVEPPKLLWFMWKPTNPDSQEALIDWKTVQHKMPWGVVFLLGGGFALAKGVEESGLSQYISVGLSSMISSLPVAVAVLICCIMTGCLTEVVSNTATANIVLSLLPDLAASLKISPLLLMFPSTIVASFAFSLPVATPPNAIIYATGELSVLDMVRTGVLLDVCGILLATFMANTYGVKFFGFGEIPAWTYGGAGIIPAFNATS</sequence>
<evidence type="ECO:0000313" key="8">
    <source>
        <dbReference type="Proteomes" id="UP000695022"/>
    </source>
</evidence>
<keyword evidence="4 7" id="KW-1133">Transmembrane helix</keyword>
<comment type="similarity">
    <text evidence="2">Belongs to the SLC13A/DASS transporter (TC 2.A.47) family. NADC subfamily.</text>
</comment>
<feature type="transmembrane region" description="Helical" evidence="7">
    <location>
        <begin position="403"/>
        <end position="421"/>
    </location>
</feature>
<dbReference type="PANTHER" id="PTHR10283">
    <property type="entry name" value="SOLUTE CARRIER FAMILY 13 MEMBER"/>
    <property type="match status" value="1"/>
</dbReference>
<feature type="transmembrane region" description="Helical" evidence="7">
    <location>
        <begin position="526"/>
        <end position="545"/>
    </location>
</feature>
<dbReference type="PANTHER" id="PTHR10283:SF82">
    <property type="entry name" value="SOLUTE CARRIER FAMILY 13 MEMBER 2"/>
    <property type="match status" value="1"/>
</dbReference>
<accession>A0ABM1DR86</accession>
<dbReference type="InterPro" id="IPR001898">
    <property type="entry name" value="SLC13A/DASS"/>
</dbReference>
<feature type="transmembrane region" description="Helical" evidence="7">
    <location>
        <begin position="441"/>
        <end position="474"/>
    </location>
</feature>
<evidence type="ECO:0000313" key="9">
    <source>
        <dbReference type="RefSeq" id="XP_014662457.1"/>
    </source>
</evidence>
<proteinExistence type="inferred from homology"/>
<evidence type="ECO:0000256" key="6">
    <source>
        <dbReference type="SAM" id="MobiDB-lite"/>
    </source>
</evidence>
<evidence type="ECO:0000256" key="4">
    <source>
        <dbReference type="ARBA" id="ARBA00022989"/>
    </source>
</evidence>
<keyword evidence="5 7" id="KW-0472">Membrane</keyword>
<evidence type="ECO:0000256" key="7">
    <source>
        <dbReference type="SAM" id="Phobius"/>
    </source>
</evidence>
<feature type="transmembrane region" description="Helical" evidence="7">
    <location>
        <begin position="255"/>
        <end position="274"/>
    </location>
</feature>
<keyword evidence="3 7" id="KW-0812">Transmembrane</keyword>
<feature type="transmembrane region" description="Helical" evidence="7">
    <location>
        <begin position="314"/>
        <end position="333"/>
    </location>
</feature>